<dbReference type="GO" id="GO:0020037">
    <property type="term" value="F:heme binding"/>
    <property type="evidence" value="ECO:0007669"/>
    <property type="project" value="InterPro"/>
</dbReference>
<dbReference type="PANTHER" id="PTHR45655:SF1">
    <property type="entry name" value="SOLUBLE GUANYLATE CYCLASE GCY-37"/>
    <property type="match status" value="1"/>
</dbReference>
<dbReference type="Proteomes" id="UP001432322">
    <property type="component" value="Unassembled WGS sequence"/>
</dbReference>
<dbReference type="InterPro" id="IPR011644">
    <property type="entry name" value="Heme_NO-bd"/>
</dbReference>
<dbReference type="GO" id="GO:0019934">
    <property type="term" value="P:cGMP-mediated signaling"/>
    <property type="evidence" value="ECO:0007669"/>
    <property type="project" value="TreeGrafter"/>
</dbReference>
<dbReference type="InterPro" id="IPR038158">
    <property type="entry name" value="H-NOX_domain_sf"/>
</dbReference>
<dbReference type="Pfam" id="PF07700">
    <property type="entry name" value="HNOB"/>
    <property type="match status" value="1"/>
</dbReference>
<dbReference type="EMBL" id="BTSY01000004">
    <property type="protein sequence ID" value="GMT21908.1"/>
    <property type="molecule type" value="Genomic_DNA"/>
</dbReference>
<evidence type="ECO:0000259" key="1">
    <source>
        <dbReference type="Pfam" id="PF07700"/>
    </source>
</evidence>
<dbReference type="Gene3D" id="3.90.1520.10">
    <property type="entry name" value="H-NOX domain"/>
    <property type="match status" value="1"/>
</dbReference>
<proteinExistence type="predicted"/>
<dbReference type="PANTHER" id="PTHR45655">
    <property type="entry name" value="GUANYLATE CYCLASE SOLUBLE SUBUNIT BETA-2"/>
    <property type="match status" value="1"/>
</dbReference>
<feature type="non-terminal residue" evidence="2">
    <location>
        <position position="1"/>
    </location>
</feature>
<gene>
    <name evidence="2" type="ORF">PFISCL1PPCAC_13205</name>
</gene>
<organism evidence="2 3">
    <name type="scientific">Pristionchus fissidentatus</name>
    <dbReference type="NCBI Taxonomy" id="1538716"/>
    <lineage>
        <taxon>Eukaryota</taxon>
        <taxon>Metazoa</taxon>
        <taxon>Ecdysozoa</taxon>
        <taxon>Nematoda</taxon>
        <taxon>Chromadorea</taxon>
        <taxon>Rhabditida</taxon>
        <taxon>Rhabditina</taxon>
        <taxon>Diplogasteromorpha</taxon>
        <taxon>Diplogasteroidea</taxon>
        <taxon>Neodiplogasteridae</taxon>
        <taxon>Pristionchus</taxon>
    </lineage>
</organism>
<accession>A0AAV5VU56</accession>
<dbReference type="GO" id="GO:0008074">
    <property type="term" value="C:guanylate cyclase complex, soluble"/>
    <property type="evidence" value="ECO:0007669"/>
    <property type="project" value="TreeGrafter"/>
</dbReference>
<keyword evidence="3" id="KW-1185">Reference proteome</keyword>
<protein>
    <recommendedName>
        <fullName evidence="1">Heme NO-binding domain-containing protein</fullName>
    </recommendedName>
</protein>
<dbReference type="GO" id="GO:0004383">
    <property type="term" value="F:guanylate cyclase activity"/>
    <property type="evidence" value="ECO:0007669"/>
    <property type="project" value="TreeGrafter"/>
</dbReference>
<dbReference type="AlphaFoldDB" id="A0AAV5VU56"/>
<reference evidence="2" key="1">
    <citation type="submission" date="2023-10" db="EMBL/GenBank/DDBJ databases">
        <title>Genome assembly of Pristionchus species.</title>
        <authorList>
            <person name="Yoshida K."/>
            <person name="Sommer R.J."/>
        </authorList>
    </citation>
    <scope>NUCLEOTIDE SEQUENCE</scope>
    <source>
        <strain evidence="2">RS5133</strain>
    </source>
</reference>
<evidence type="ECO:0000313" key="3">
    <source>
        <dbReference type="Proteomes" id="UP001432322"/>
    </source>
</evidence>
<comment type="caution">
    <text evidence="2">The sequence shown here is derived from an EMBL/GenBank/DDBJ whole genome shotgun (WGS) entry which is preliminary data.</text>
</comment>
<evidence type="ECO:0000313" key="2">
    <source>
        <dbReference type="EMBL" id="GMT21908.1"/>
    </source>
</evidence>
<feature type="domain" description="Heme NO-binding" evidence="1">
    <location>
        <begin position="3"/>
        <end position="154"/>
    </location>
</feature>
<dbReference type="InterPro" id="IPR024096">
    <property type="entry name" value="NO_sig/Golgi_transp_ligand-bd"/>
</dbReference>
<dbReference type="SUPFAM" id="SSF111126">
    <property type="entry name" value="Ligand-binding domain in the NO signalling and Golgi transport"/>
    <property type="match status" value="1"/>
</dbReference>
<name>A0AAV5VU56_9BILA</name>
<dbReference type="GO" id="GO:0070482">
    <property type="term" value="P:response to oxygen levels"/>
    <property type="evidence" value="ECO:0007669"/>
    <property type="project" value="TreeGrafter"/>
</dbReference>
<sequence length="181" mass="20492">QIGVIGTVLLKFVEKRFGKETLGIILKKAGLTSIDDIDAPQSYSDEETFAAVGICLEVTGWSLHAFMEALGDYFILWAVDAGYDKMMRAMANNLHEFLNNVNFMHYFVNQCSFRSEMKEPNLKCTQLNDEVLLLNYISRRRGLNALVLGLISICEVTEYDRNDATDIHTLYKIVLDTSSPH</sequence>
<feature type="non-terminal residue" evidence="2">
    <location>
        <position position="181"/>
    </location>
</feature>